<organism evidence="10 11">
    <name type="scientific">Peptoclostridium acidaminophilum DSM 3953</name>
    <dbReference type="NCBI Taxonomy" id="1286171"/>
    <lineage>
        <taxon>Bacteria</taxon>
        <taxon>Bacillati</taxon>
        <taxon>Bacillota</taxon>
        <taxon>Clostridia</taxon>
        <taxon>Peptostreptococcales</taxon>
        <taxon>Peptoclostridiaceae</taxon>
        <taxon>Peptoclostridium</taxon>
    </lineage>
</organism>
<dbReference type="PANTHER" id="PTHR30337">
    <property type="entry name" value="COMPONENT OF ATP-DEPENDENT DSDNA EXONUCLEASE"/>
    <property type="match status" value="1"/>
</dbReference>
<dbReference type="InterPro" id="IPR041796">
    <property type="entry name" value="Mre11_N"/>
</dbReference>
<accession>W8T316</accession>
<gene>
    <name evidence="7 10" type="primary">sbcD</name>
    <name evidence="10" type="ORF">EAL2_c08290</name>
</gene>
<keyword evidence="4 7" id="KW-0540">Nuclease</keyword>
<dbReference type="Pfam" id="PF00149">
    <property type="entry name" value="Metallophos"/>
    <property type="match status" value="1"/>
</dbReference>
<feature type="domain" description="Nuclease SbcCD subunit D C-terminal" evidence="9">
    <location>
        <begin position="280"/>
        <end position="368"/>
    </location>
</feature>
<dbReference type="HOGENOM" id="CLU_038045_0_1_9"/>
<dbReference type="EMBL" id="CP007452">
    <property type="protein sequence ID" value="AHM56129.1"/>
    <property type="molecule type" value="Genomic_DNA"/>
</dbReference>
<dbReference type="InterPro" id="IPR026843">
    <property type="entry name" value="SbcD_C"/>
</dbReference>
<keyword evidence="11" id="KW-1185">Reference proteome</keyword>
<dbReference type="GO" id="GO:0004519">
    <property type="term" value="F:endonuclease activity"/>
    <property type="evidence" value="ECO:0007669"/>
    <property type="project" value="UniProtKB-KW"/>
</dbReference>
<comment type="function">
    <text evidence="7">SbcCD cleaves DNA hairpin structures. These structures can inhibit DNA replication and are intermediates in certain DNA recombination reactions. The complex acts as a 3'-&gt;5' double strand exonuclease that can open hairpins. It also has a 5' single-strand endonuclease activity.</text>
</comment>
<dbReference type="GO" id="GO:0006260">
    <property type="term" value="P:DNA replication"/>
    <property type="evidence" value="ECO:0007669"/>
    <property type="project" value="UniProtKB-KW"/>
</dbReference>
<dbReference type="CDD" id="cd00840">
    <property type="entry name" value="MPP_Mre11_N"/>
    <property type="match status" value="1"/>
</dbReference>
<comment type="similarity">
    <text evidence="1 7">Belongs to the SbcD family.</text>
</comment>
<evidence type="ECO:0000256" key="2">
    <source>
        <dbReference type="ARBA" id="ARBA00011322"/>
    </source>
</evidence>
<reference evidence="10 11" key="1">
    <citation type="journal article" date="2014" name="Genome Announc.">
        <title>Complete Genome Sequence of Amino Acid-Utilizing Eubacterium acidaminophilum al-2 (DSM 3953).</title>
        <authorList>
            <person name="Poehlein A."/>
            <person name="Andreesen J.R."/>
            <person name="Daniel R."/>
        </authorList>
    </citation>
    <scope>NUCLEOTIDE SEQUENCE [LARGE SCALE GENOMIC DNA]</scope>
    <source>
        <strain evidence="10 11">DSM 3953</strain>
    </source>
</reference>
<dbReference type="InterPro" id="IPR029052">
    <property type="entry name" value="Metallo-depent_PP-like"/>
</dbReference>
<feature type="domain" description="Calcineurin-like phosphoesterase" evidence="8">
    <location>
        <begin position="1"/>
        <end position="98"/>
    </location>
</feature>
<dbReference type="PATRIC" id="fig|1286171.3.peg.775"/>
<dbReference type="InterPro" id="IPR004843">
    <property type="entry name" value="Calcineurin-like_PHP"/>
</dbReference>
<evidence type="ECO:0000256" key="7">
    <source>
        <dbReference type="RuleBase" id="RU363069"/>
    </source>
</evidence>
<dbReference type="OrthoDB" id="9773856at2"/>
<evidence type="ECO:0000256" key="4">
    <source>
        <dbReference type="ARBA" id="ARBA00022722"/>
    </source>
</evidence>
<keyword evidence="5 7" id="KW-0378">Hydrolase</keyword>
<evidence type="ECO:0000256" key="1">
    <source>
        <dbReference type="ARBA" id="ARBA00010555"/>
    </source>
</evidence>
<dbReference type="Proteomes" id="UP000019591">
    <property type="component" value="Chromosome"/>
</dbReference>
<evidence type="ECO:0000313" key="10">
    <source>
        <dbReference type="EMBL" id="AHM56129.1"/>
    </source>
</evidence>
<protein>
    <recommendedName>
        <fullName evidence="3 7">Nuclease SbcCD subunit D</fullName>
    </recommendedName>
</protein>
<dbReference type="PANTHER" id="PTHR30337:SF0">
    <property type="entry name" value="NUCLEASE SBCCD SUBUNIT D"/>
    <property type="match status" value="1"/>
</dbReference>
<dbReference type="Pfam" id="PF12320">
    <property type="entry name" value="SbcD_C"/>
    <property type="match status" value="1"/>
</dbReference>
<comment type="subunit">
    <text evidence="2 7">Heterodimer of SbcC and SbcD.</text>
</comment>
<dbReference type="NCBIfam" id="TIGR00619">
    <property type="entry name" value="sbcd"/>
    <property type="match status" value="1"/>
</dbReference>
<proteinExistence type="inferred from homology"/>
<name>W8T316_PEPAC</name>
<keyword evidence="7" id="KW-0255">Endonuclease</keyword>
<dbReference type="InterPro" id="IPR050535">
    <property type="entry name" value="DNA_Repair-Maintenance_Comp"/>
</dbReference>
<dbReference type="STRING" id="1286171.EAL2_c08290"/>
<evidence type="ECO:0000256" key="5">
    <source>
        <dbReference type="ARBA" id="ARBA00022801"/>
    </source>
</evidence>
<evidence type="ECO:0000313" key="11">
    <source>
        <dbReference type="Proteomes" id="UP000019591"/>
    </source>
</evidence>
<keyword evidence="6 7" id="KW-0269">Exonuclease</keyword>
<keyword evidence="7" id="KW-0233">DNA recombination</keyword>
<sequence>MKIIHTSDWHIGKIVNGFSMLEDQKHALEQLVSILEEERPHALVIAGDIYDRSIPPVEAVELLDCVLSKILLELEIPVLVIAGNHDSPERLSFGSRLLSKKGLHIAGVLGSEIKKVQLNDEFGPVDFYLIPYSDPREARHILADEDISTHDDAMRKITDRIKEENGDANRSVAVAHGYVAYSKKSCNGDLCEIEEPIRCESERPLSVGGSEIIEADCFESFCYAALGHLHGPQRVGSEKARYSGSLLKYSFSEASHKKGVIAVDIDEAGNVETRHLPLEPLRDMRVIKGPLKELINPNIYSCGDTSDYVFAILADEGELFDPISKLRAVYPNIMGLERSQAMESAASRTAAGKGHREKSKLELFEEFYVSICGRNISEEGKSIVKEAIDSAEKGTD</sequence>
<evidence type="ECO:0000256" key="3">
    <source>
        <dbReference type="ARBA" id="ARBA00013365"/>
    </source>
</evidence>
<evidence type="ECO:0000256" key="6">
    <source>
        <dbReference type="ARBA" id="ARBA00022839"/>
    </source>
</evidence>
<evidence type="ECO:0000259" key="9">
    <source>
        <dbReference type="Pfam" id="PF12320"/>
    </source>
</evidence>
<dbReference type="InterPro" id="IPR004593">
    <property type="entry name" value="SbcD"/>
</dbReference>
<dbReference type="Gene3D" id="3.60.21.10">
    <property type="match status" value="1"/>
</dbReference>
<dbReference type="KEGG" id="eac:EAL2_c08290"/>
<evidence type="ECO:0000259" key="8">
    <source>
        <dbReference type="Pfam" id="PF00149"/>
    </source>
</evidence>
<keyword evidence="7" id="KW-0235">DNA replication</keyword>
<dbReference type="RefSeq" id="WP_025435156.1">
    <property type="nucleotide sequence ID" value="NZ_CP007452.1"/>
</dbReference>
<dbReference type="GO" id="GO:0008408">
    <property type="term" value="F:3'-5' exonuclease activity"/>
    <property type="evidence" value="ECO:0007669"/>
    <property type="project" value="InterPro"/>
</dbReference>
<dbReference type="eggNOG" id="COG0420">
    <property type="taxonomic scope" value="Bacteria"/>
</dbReference>
<dbReference type="GO" id="GO:0006310">
    <property type="term" value="P:DNA recombination"/>
    <property type="evidence" value="ECO:0007669"/>
    <property type="project" value="UniProtKB-KW"/>
</dbReference>
<dbReference type="SUPFAM" id="SSF56300">
    <property type="entry name" value="Metallo-dependent phosphatases"/>
    <property type="match status" value="1"/>
</dbReference>
<dbReference type="AlphaFoldDB" id="W8T316"/>